<organism evidence="9 11">
    <name type="scientific">Morella rubra</name>
    <name type="common">Chinese bayberry</name>
    <dbReference type="NCBI Taxonomy" id="262757"/>
    <lineage>
        <taxon>Eukaryota</taxon>
        <taxon>Viridiplantae</taxon>
        <taxon>Streptophyta</taxon>
        <taxon>Embryophyta</taxon>
        <taxon>Tracheophyta</taxon>
        <taxon>Spermatophyta</taxon>
        <taxon>Magnoliopsida</taxon>
        <taxon>eudicotyledons</taxon>
        <taxon>Gunneridae</taxon>
        <taxon>Pentapetalae</taxon>
        <taxon>rosids</taxon>
        <taxon>fabids</taxon>
        <taxon>Fagales</taxon>
        <taxon>Myricaceae</taxon>
        <taxon>Morella</taxon>
    </lineage>
</organism>
<keyword evidence="11" id="KW-1185">Reference proteome</keyword>
<dbReference type="InterPro" id="IPR039617">
    <property type="entry name" value="CLAVATA3-CLE"/>
</dbReference>
<feature type="signal peptide" evidence="8">
    <location>
        <begin position="1"/>
        <end position="26"/>
    </location>
</feature>
<gene>
    <name evidence="9" type="ORF">CJ030_MR5G023954</name>
    <name evidence="10" type="ORF">CJ030_MR5G023961</name>
</gene>
<dbReference type="EMBL" id="RXIC02000023">
    <property type="protein sequence ID" value="KAB1212412.1"/>
    <property type="molecule type" value="Genomic_DNA"/>
</dbReference>
<evidence type="ECO:0000256" key="7">
    <source>
        <dbReference type="ARBA" id="ARBA00023278"/>
    </source>
</evidence>
<evidence type="ECO:0000256" key="4">
    <source>
        <dbReference type="ARBA" id="ARBA00022729"/>
    </source>
</evidence>
<evidence type="ECO:0000256" key="6">
    <source>
        <dbReference type="ARBA" id="ARBA00023180"/>
    </source>
</evidence>
<keyword evidence="3" id="KW-0964">Secreted</keyword>
<evidence type="ECO:0000313" key="10">
    <source>
        <dbReference type="EMBL" id="KAB1212419.1"/>
    </source>
</evidence>
<evidence type="ECO:0000256" key="8">
    <source>
        <dbReference type="SAM" id="SignalP"/>
    </source>
</evidence>
<dbReference type="AlphaFoldDB" id="A0A6A1VHR2"/>
<evidence type="ECO:0000256" key="3">
    <source>
        <dbReference type="ARBA" id="ARBA00022525"/>
    </source>
</evidence>
<keyword evidence="7" id="KW-0379">Hydroxylation</keyword>
<sequence>MANTTTAFVCLLFLVSFSALFVSSQARVLHGYPAPMQENTDSQRLWHKLGFHLSQDHDHYRRLADLGPDRHVPEGPDHQHHL</sequence>
<evidence type="ECO:0000256" key="5">
    <source>
        <dbReference type="ARBA" id="ARBA00022782"/>
    </source>
</evidence>
<keyword evidence="5" id="KW-0221">Differentiation</keyword>
<evidence type="ECO:0000256" key="2">
    <source>
        <dbReference type="ARBA" id="ARBA00005416"/>
    </source>
</evidence>
<evidence type="ECO:0000256" key="1">
    <source>
        <dbReference type="ARBA" id="ARBA00004239"/>
    </source>
</evidence>
<reference evidence="9" key="3">
    <citation type="submission" date="2019-09" db="EMBL/GenBank/DDBJ databases">
        <authorList>
            <person name="Gao Z."/>
        </authorList>
    </citation>
    <scope>NUCLEOTIDE SEQUENCE</scope>
    <source>
        <tissue evidence="9">Leaves</tissue>
    </source>
</reference>
<evidence type="ECO:0000313" key="11">
    <source>
        <dbReference type="Proteomes" id="UP000516437"/>
    </source>
</evidence>
<keyword evidence="6" id="KW-0325">Glycoprotein</keyword>
<comment type="subcellular location">
    <subcellularLocation>
        <location evidence="1">Secreted</location>
        <location evidence="1">Extracellular space</location>
    </subcellularLocation>
</comment>
<protein>
    <submittedName>
        <fullName evidence="9">CLAVATA3/ESR (CLE)-related protein 5</fullName>
    </submittedName>
</protein>
<dbReference type="PANTHER" id="PTHR36016:SF1">
    <property type="entry name" value="CLAVATA3_ESR (CLE)-RELATED PROTEIN 5-RELATED"/>
    <property type="match status" value="1"/>
</dbReference>
<feature type="chain" id="PRO_5036163164" evidence="8">
    <location>
        <begin position="27"/>
        <end position="82"/>
    </location>
</feature>
<keyword evidence="4 8" id="KW-0732">Signal</keyword>
<name>A0A6A1VHR2_9ROSI</name>
<dbReference type="PANTHER" id="PTHR36016">
    <property type="entry name" value="CLAVATA3/ESR (CLE)-RELATED PROTEIN 7"/>
    <property type="match status" value="1"/>
</dbReference>
<dbReference type="GO" id="GO:0030154">
    <property type="term" value="P:cell differentiation"/>
    <property type="evidence" value="ECO:0007669"/>
    <property type="project" value="UniProtKB-KW"/>
</dbReference>
<evidence type="ECO:0000313" key="9">
    <source>
        <dbReference type="EMBL" id="KAB1212412.1"/>
    </source>
</evidence>
<dbReference type="Proteomes" id="UP000516437">
    <property type="component" value="Chromosome 5"/>
</dbReference>
<comment type="caution">
    <text evidence="9">The sequence shown here is derived from an EMBL/GenBank/DDBJ whole genome shotgun (WGS) entry which is preliminary data.</text>
</comment>
<accession>A0A6A1VHR2</accession>
<reference evidence="9 11" key="2">
    <citation type="journal article" date="2019" name="Plant Biotechnol. J.">
        <title>The red bayberry genome and genetic basis of sex determination.</title>
        <authorList>
            <person name="Jia H.M."/>
            <person name="Jia H.J."/>
            <person name="Cai Q.L."/>
            <person name="Wang Y."/>
            <person name="Zhao H.B."/>
            <person name="Yang W.F."/>
            <person name="Wang G.Y."/>
            <person name="Li Y.H."/>
            <person name="Zhan D.L."/>
            <person name="Shen Y.T."/>
            <person name="Niu Q.F."/>
            <person name="Chang L."/>
            <person name="Qiu J."/>
            <person name="Zhao L."/>
            <person name="Xie H.B."/>
            <person name="Fu W.Y."/>
            <person name="Jin J."/>
            <person name="Li X.W."/>
            <person name="Jiao Y."/>
            <person name="Zhou C.C."/>
            <person name="Tu T."/>
            <person name="Chai C.Y."/>
            <person name="Gao J.L."/>
            <person name="Fan L.J."/>
            <person name="van de Weg E."/>
            <person name="Wang J.Y."/>
            <person name="Gao Z.S."/>
        </authorList>
    </citation>
    <scope>NUCLEOTIDE SEQUENCE [LARGE SCALE GENOMIC DNA]</scope>
    <source>
        <tissue evidence="9">Leaves</tissue>
    </source>
</reference>
<comment type="similarity">
    <text evidence="2">Belongs to the CLV3/ESR signal peptide family.</text>
</comment>
<proteinExistence type="inferred from homology"/>
<reference evidence="9" key="1">
    <citation type="submission" date="2018-07" db="EMBL/GenBank/DDBJ databases">
        <authorList>
            <person name="Gao Z.-S."/>
            <person name="Jia H.-M."/>
            <person name="Jia H.-J."/>
            <person name="Cai Q.-L."/>
            <person name="Wang Y."/>
            <person name="Zhao H.-B."/>
        </authorList>
    </citation>
    <scope>NUCLEOTIDE SEQUENCE</scope>
    <source>
        <tissue evidence="9">Leaves</tissue>
    </source>
</reference>
<dbReference type="EMBL" id="RXIC02000023">
    <property type="protein sequence ID" value="KAB1212419.1"/>
    <property type="molecule type" value="Genomic_DNA"/>
</dbReference>
<dbReference type="GO" id="GO:0005576">
    <property type="term" value="C:extracellular region"/>
    <property type="evidence" value="ECO:0007669"/>
    <property type="project" value="UniProtKB-SubCell"/>
</dbReference>